<dbReference type="RefSeq" id="WP_072886994.1">
    <property type="nucleotide sequence ID" value="NZ_FQVW01000001.1"/>
</dbReference>
<dbReference type="InterPro" id="IPR036145">
    <property type="entry name" value="MinC_C_sf"/>
</dbReference>
<keyword evidence="3" id="KW-1185">Reference proteome</keyword>
<dbReference type="STRING" id="930117.SAMN05216225_1001167"/>
<reference evidence="2 3" key="1">
    <citation type="submission" date="2016-11" db="EMBL/GenBank/DDBJ databases">
        <authorList>
            <person name="Jaros S."/>
            <person name="Januszkiewicz K."/>
            <person name="Wedrychowicz H."/>
        </authorList>
    </citation>
    <scope>NUCLEOTIDE SEQUENCE [LARGE SCALE GENOMIC DNA]</scope>
    <source>
        <strain evidence="2 3">IBRC-M 10683</strain>
    </source>
</reference>
<dbReference type="GO" id="GO:0000902">
    <property type="term" value="P:cell morphogenesis"/>
    <property type="evidence" value="ECO:0007669"/>
    <property type="project" value="InterPro"/>
</dbReference>
<feature type="domain" description="Flagellar Assembly Protein A N-terminal region" evidence="1">
    <location>
        <begin position="8"/>
        <end position="179"/>
    </location>
</feature>
<protein>
    <recommendedName>
        <fullName evidence="1">Flagellar Assembly Protein A N-terminal region domain-containing protein</fullName>
    </recommendedName>
</protein>
<dbReference type="Pfam" id="PF20250">
    <property type="entry name" value="FapA_N"/>
    <property type="match status" value="1"/>
</dbReference>
<dbReference type="InterPro" id="IPR046865">
    <property type="entry name" value="FapA_b_solenoid"/>
</dbReference>
<dbReference type="InterPro" id="IPR046866">
    <property type="entry name" value="FapA_N"/>
</dbReference>
<dbReference type="Proteomes" id="UP000183988">
    <property type="component" value="Unassembled WGS sequence"/>
</dbReference>
<evidence type="ECO:0000259" key="1">
    <source>
        <dbReference type="Pfam" id="PF20250"/>
    </source>
</evidence>
<evidence type="ECO:0000313" key="3">
    <source>
        <dbReference type="Proteomes" id="UP000183988"/>
    </source>
</evidence>
<dbReference type="OrthoDB" id="9816426at2"/>
<dbReference type="PANTHER" id="PTHR38032">
    <property type="entry name" value="POLYMERASE-RELATED"/>
    <property type="match status" value="1"/>
</dbReference>
<dbReference type="Pfam" id="PF03961">
    <property type="entry name" value="FapA"/>
    <property type="match status" value="1"/>
</dbReference>
<dbReference type="InterPro" id="IPR005646">
    <property type="entry name" value="FapA"/>
</dbReference>
<evidence type="ECO:0000313" key="2">
    <source>
        <dbReference type="EMBL" id="SHF52169.1"/>
    </source>
</evidence>
<sequence length="458" mass="51295">METLHEFFNIEQSTDHMKALLHVKKEDVNSIIHQFSKSDIINFLKENHIVSGILENQIQSLTKGLVKLEEFPLLVAEGSHPSNGKNGQIHYLINTNIDMTESSNWDFREVMKIPSVKAGQKLAAITLPTYGTPGINVRGEAIPAKNGKPVHIRAGENVVFRKEDLSFYAAIDGQICTTKTKIYVNAVYEVKRTLTMKEGNIAFTGTVVIHGDVPSGFKITADGDVKIFGLVEAATIISKGSVFVSEGLAGLKKGKVIAEEDINIGYINQGTVEAGNNLFVENSIIQSNCRAQKKIYCQRGNIIGGTISAGEYIEAKEIGNHSYTKTKVIIESSHTFDIELQELITKKQELEEMLKKLYIIGKKIKQSQNVQNTKLKLMVLKHQNSILQTKNKLSEVNDRISEINTSKVEEECEDKLVVRKLLHPNVDIVFGKYQRSIKSEYQHVQCILEHNEIVMKYL</sequence>
<name>A0A1M5CBT0_9BACI</name>
<dbReference type="EMBL" id="FQVW01000001">
    <property type="protein sequence ID" value="SHF52169.1"/>
    <property type="molecule type" value="Genomic_DNA"/>
</dbReference>
<proteinExistence type="predicted"/>
<dbReference type="PANTHER" id="PTHR38032:SF1">
    <property type="entry name" value="RNA-BINDING PROTEIN KHPB N-TERMINAL DOMAIN-CONTAINING PROTEIN"/>
    <property type="match status" value="1"/>
</dbReference>
<accession>A0A1M5CBT0</accession>
<dbReference type="AlphaFoldDB" id="A0A1M5CBT0"/>
<dbReference type="SUPFAM" id="SSF63848">
    <property type="entry name" value="Cell-division inhibitor MinC, C-terminal domain"/>
    <property type="match status" value="1"/>
</dbReference>
<gene>
    <name evidence="2" type="ORF">SAMN05216225_1001167</name>
</gene>
<organism evidence="2 3">
    <name type="scientific">Ornithinibacillus halophilus</name>
    <dbReference type="NCBI Taxonomy" id="930117"/>
    <lineage>
        <taxon>Bacteria</taxon>
        <taxon>Bacillati</taxon>
        <taxon>Bacillota</taxon>
        <taxon>Bacilli</taxon>
        <taxon>Bacillales</taxon>
        <taxon>Bacillaceae</taxon>
        <taxon>Ornithinibacillus</taxon>
    </lineage>
</organism>